<organism evidence="2 3">
    <name type="scientific">Phenylobacterium montanum</name>
    <dbReference type="NCBI Taxonomy" id="2823693"/>
    <lineage>
        <taxon>Bacteria</taxon>
        <taxon>Pseudomonadati</taxon>
        <taxon>Pseudomonadota</taxon>
        <taxon>Alphaproteobacteria</taxon>
        <taxon>Caulobacterales</taxon>
        <taxon>Caulobacteraceae</taxon>
        <taxon>Phenylobacterium</taxon>
    </lineage>
</organism>
<feature type="compositionally biased region" description="Basic residues" evidence="1">
    <location>
        <begin position="234"/>
        <end position="247"/>
    </location>
</feature>
<evidence type="ECO:0000313" key="2">
    <source>
        <dbReference type="EMBL" id="QUD86389.1"/>
    </source>
</evidence>
<name>A0A975FW62_9CAUL</name>
<evidence type="ECO:0000256" key="1">
    <source>
        <dbReference type="SAM" id="MobiDB-lite"/>
    </source>
</evidence>
<proteinExistence type="predicted"/>
<dbReference type="InterPro" id="IPR045709">
    <property type="entry name" value="DUF6065"/>
</dbReference>
<sequence length="247" mass="28976">MKLECFATTQRPPDIVPGRPQRAWMEKFDERHPYRCLPLTMANTTGWEILCPMAFTATWNGGNHQNDITLVPDVPHPDFHDFVVSHFSTGVLTFHPGYLFRTPENWSMWVMGPPNHIKDGIQPLMGLVETDWLPFPFTMNWHFTRPGEVRFERGEPFCFITLAQDKPIEEFDVVQRSLQSEPDLRAQYEAWGNRRTEFNKRLAKGDEATIKEAWQRFYFRGEMPDNTGPNPKTHVNKRRLKAPRFTR</sequence>
<dbReference type="KEGG" id="caul:KCG34_14930"/>
<dbReference type="Pfam" id="PF19541">
    <property type="entry name" value="DUF6065"/>
    <property type="match status" value="1"/>
</dbReference>
<feature type="region of interest" description="Disordered" evidence="1">
    <location>
        <begin position="221"/>
        <end position="247"/>
    </location>
</feature>
<accession>A0A975FW62</accession>
<dbReference type="AlphaFoldDB" id="A0A975FW62"/>
<protein>
    <submittedName>
        <fullName evidence="2">Uncharacterized protein</fullName>
    </submittedName>
</protein>
<gene>
    <name evidence="2" type="ORF">KCG34_14930</name>
</gene>
<reference evidence="2" key="1">
    <citation type="submission" date="2021-04" db="EMBL/GenBank/DDBJ databases">
        <title>The complete genome sequence of Caulobacter sp. S6.</title>
        <authorList>
            <person name="Tang Y."/>
            <person name="Ouyang W."/>
            <person name="Liu Q."/>
            <person name="Huang B."/>
            <person name="Guo Z."/>
            <person name="Lei P."/>
        </authorList>
    </citation>
    <scope>NUCLEOTIDE SEQUENCE</scope>
    <source>
        <strain evidence="2">S6</strain>
    </source>
</reference>
<evidence type="ECO:0000313" key="3">
    <source>
        <dbReference type="Proteomes" id="UP000676409"/>
    </source>
</evidence>
<dbReference type="Proteomes" id="UP000676409">
    <property type="component" value="Chromosome"/>
</dbReference>
<dbReference type="RefSeq" id="WP_211936441.1">
    <property type="nucleotide sequence ID" value="NZ_CP073078.1"/>
</dbReference>
<dbReference type="EMBL" id="CP073078">
    <property type="protein sequence ID" value="QUD86389.1"/>
    <property type="molecule type" value="Genomic_DNA"/>
</dbReference>
<keyword evidence="3" id="KW-1185">Reference proteome</keyword>